<accession>A0ABD5WNR7</accession>
<dbReference type="PANTHER" id="PTHR35457">
    <property type="entry name" value="HEME A SYNTHASE"/>
    <property type="match status" value="1"/>
</dbReference>
<dbReference type="Proteomes" id="UP001596407">
    <property type="component" value="Unassembled WGS sequence"/>
</dbReference>
<comment type="pathway">
    <text evidence="11">Porphyrin-containing compound metabolism.</text>
</comment>
<dbReference type="PANTHER" id="PTHR35457:SF1">
    <property type="entry name" value="HEME A SYNTHASE"/>
    <property type="match status" value="1"/>
</dbReference>
<feature type="transmembrane region" description="Helical" evidence="12">
    <location>
        <begin position="116"/>
        <end position="137"/>
    </location>
</feature>
<reference evidence="13 14" key="1">
    <citation type="journal article" date="2019" name="Int. J. Syst. Evol. Microbiol.">
        <title>The Global Catalogue of Microorganisms (GCM) 10K type strain sequencing project: providing services to taxonomists for standard genome sequencing and annotation.</title>
        <authorList>
            <consortium name="The Broad Institute Genomics Platform"/>
            <consortium name="The Broad Institute Genome Sequencing Center for Infectious Disease"/>
            <person name="Wu L."/>
            <person name="Ma J."/>
        </authorList>
    </citation>
    <scope>NUCLEOTIDE SEQUENCE [LARGE SCALE GENOMIC DNA]</scope>
    <source>
        <strain evidence="13 14">DT72</strain>
    </source>
</reference>
<dbReference type="InterPro" id="IPR050450">
    <property type="entry name" value="COX15/CtaA_HemeA_synthase"/>
</dbReference>
<keyword evidence="7" id="KW-0408">Iron</keyword>
<dbReference type="GeneID" id="79303788"/>
<evidence type="ECO:0000256" key="9">
    <source>
        <dbReference type="ARBA" id="ARBA00023136"/>
    </source>
</evidence>
<dbReference type="GO" id="GO:0006783">
    <property type="term" value="P:heme biosynthetic process"/>
    <property type="evidence" value="ECO:0007669"/>
    <property type="project" value="UniProtKB-KW"/>
</dbReference>
<evidence type="ECO:0000256" key="11">
    <source>
        <dbReference type="ARBA" id="ARBA00023444"/>
    </source>
</evidence>
<keyword evidence="14" id="KW-1185">Reference proteome</keyword>
<evidence type="ECO:0000313" key="13">
    <source>
        <dbReference type="EMBL" id="MFC7079694.1"/>
    </source>
</evidence>
<keyword evidence="2" id="KW-1003">Cell membrane</keyword>
<evidence type="ECO:0000256" key="5">
    <source>
        <dbReference type="ARBA" id="ARBA00022989"/>
    </source>
</evidence>
<dbReference type="GO" id="GO:0016491">
    <property type="term" value="F:oxidoreductase activity"/>
    <property type="evidence" value="ECO:0007669"/>
    <property type="project" value="UniProtKB-KW"/>
</dbReference>
<evidence type="ECO:0000256" key="6">
    <source>
        <dbReference type="ARBA" id="ARBA00023002"/>
    </source>
</evidence>
<evidence type="ECO:0000256" key="3">
    <source>
        <dbReference type="ARBA" id="ARBA00022692"/>
    </source>
</evidence>
<evidence type="ECO:0000256" key="4">
    <source>
        <dbReference type="ARBA" id="ARBA00022723"/>
    </source>
</evidence>
<dbReference type="GO" id="GO:0016020">
    <property type="term" value="C:membrane"/>
    <property type="evidence" value="ECO:0007669"/>
    <property type="project" value="UniProtKB-SubCell"/>
</dbReference>
<evidence type="ECO:0000256" key="7">
    <source>
        <dbReference type="ARBA" id="ARBA00023004"/>
    </source>
</evidence>
<feature type="transmembrane region" description="Helical" evidence="12">
    <location>
        <begin position="89"/>
        <end position="110"/>
    </location>
</feature>
<feature type="transmembrane region" description="Helical" evidence="12">
    <location>
        <begin position="60"/>
        <end position="77"/>
    </location>
</feature>
<dbReference type="RefSeq" id="WP_276279224.1">
    <property type="nucleotide sequence ID" value="NZ_CP119809.1"/>
</dbReference>
<protein>
    <submittedName>
        <fullName evidence="13">COX15/CtaA family protein</fullName>
    </submittedName>
</protein>
<evidence type="ECO:0000256" key="10">
    <source>
        <dbReference type="ARBA" id="ARBA00023157"/>
    </source>
</evidence>
<sequence length="158" mass="16649">MVRFRHLAATTTALTFALILLGVYTAAMGAGLSCSAQWPFCDGGLIPQTWPSFIEWFHRLVAMITGFFIIGTAAGAWKYTAQKRIRGAATLALAVTPLQIVLGGATVFVYTPLVQVAHHAAALVIFGSLVATTLWSYETGGAPDARGADATAGYPSDD</sequence>
<name>A0ABD5WNR7_9EURY</name>
<keyword evidence="8" id="KW-0350">Heme biosynthesis</keyword>
<evidence type="ECO:0000256" key="12">
    <source>
        <dbReference type="SAM" id="Phobius"/>
    </source>
</evidence>
<dbReference type="PROSITE" id="PS51257">
    <property type="entry name" value="PROKAR_LIPOPROTEIN"/>
    <property type="match status" value="1"/>
</dbReference>
<evidence type="ECO:0000313" key="14">
    <source>
        <dbReference type="Proteomes" id="UP001596407"/>
    </source>
</evidence>
<dbReference type="Pfam" id="PF02628">
    <property type="entry name" value="COX15-CtaA"/>
    <property type="match status" value="1"/>
</dbReference>
<gene>
    <name evidence="13" type="ORF">ACFQJ6_05605</name>
</gene>
<comment type="subcellular location">
    <subcellularLocation>
        <location evidence="1">Membrane</location>
        <topology evidence="1">Multi-pass membrane protein</topology>
    </subcellularLocation>
</comment>
<keyword evidence="3 12" id="KW-0812">Transmembrane</keyword>
<dbReference type="GO" id="GO:0046872">
    <property type="term" value="F:metal ion binding"/>
    <property type="evidence" value="ECO:0007669"/>
    <property type="project" value="UniProtKB-KW"/>
</dbReference>
<keyword evidence="5 12" id="KW-1133">Transmembrane helix</keyword>
<keyword evidence="6" id="KW-0560">Oxidoreductase</keyword>
<proteinExistence type="predicted"/>
<dbReference type="EMBL" id="JBHSZH010000005">
    <property type="protein sequence ID" value="MFC7079694.1"/>
    <property type="molecule type" value="Genomic_DNA"/>
</dbReference>
<keyword evidence="4" id="KW-0479">Metal-binding</keyword>
<keyword evidence="9 12" id="KW-0472">Membrane</keyword>
<keyword evidence="10" id="KW-1015">Disulfide bond</keyword>
<evidence type="ECO:0000256" key="8">
    <source>
        <dbReference type="ARBA" id="ARBA00023133"/>
    </source>
</evidence>
<organism evidence="13 14">
    <name type="scientific">Halorussus caseinilyticus</name>
    <dbReference type="NCBI Taxonomy" id="3034025"/>
    <lineage>
        <taxon>Archaea</taxon>
        <taxon>Methanobacteriati</taxon>
        <taxon>Methanobacteriota</taxon>
        <taxon>Stenosarchaea group</taxon>
        <taxon>Halobacteria</taxon>
        <taxon>Halobacteriales</taxon>
        <taxon>Haladaptataceae</taxon>
        <taxon>Halorussus</taxon>
    </lineage>
</organism>
<dbReference type="AlphaFoldDB" id="A0ABD5WNR7"/>
<evidence type="ECO:0000256" key="2">
    <source>
        <dbReference type="ARBA" id="ARBA00022475"/>
    </source>
</evidence>
<evidence type="ECO:0000256" key="1">
    <source>
        <dbReference type="ARBA" id="ARBA00004141"/>
    </source>
</evidence>
<comment type="caution">
    <text evidence="13">The sequence shown here is derived from an EMBL/GenBank/DDBJ whole genome shotgun (WGS) entry which is preliminary data.</text>
</comment>
<dbReference type="InterPro" id="IPR003780">
    <property type="entry name" value="COX15/CtaA_fam"/>
</dbReference>